<feature type="transmembrane region" description="Helical" evidence="6">
    <location>
        <begin position="114"/>
        <end position="136"/>
    </location>
</feature>
<evidence type="ECO:0000256" key="5">
    <source>
        <dbReference type="ARBA" id="ARBA00023136"/>
    </source>
</evidence>
<organism evidence="7 8">
    <name type="scientific">Clostridium sulfidigenes</name>
    <dbReference type="NCBI Taxonomy" id="318464"/>
    <lineage>
        <taxon>Bacteria</taxon>
        <taxon>Bacillati</taxon>
        <taxon>Bacillota</taxon>
        <taxon>Clostridia</taxon>
        <taxon>Eubacteriales</taxon>
        <taxon>Clostridiaceae</taxon>
        <taxon>Clostridium</taxon>
    </lineage>
</organism>
<evidence type="ECO:0000313" key="8">
    <source>
        <dbReference type="Proteomes" id="UP000768462"/>
    </source>
</evidence>
<accession>A0A927WDI9</accession>
<gene>
    <name evidence="7" type="ORF">E7215_16040</name>
</gene>
<feature type="transmembrane region" description="Helical" evidence="6">
    <location>
        <begin position="360"/>
        <end position="379"/>
    </location>
</feature>
<dbReference type="EMBL" id="SVCM01000188">
    <property type="protein sequence ID" value="MBE6061653.1"/>
    <property type="molecule type" value="Genomic_DNA"/>
</dbReference>
<dbReference type="AlphaFoldDB" id="A0A927WDI9"/>
<evidence type="ECO:0000313" key="7">
    <source>
        <dbReference type="EMBL" id="MBE6061653.1"/>
    </source>
</evidence>
<comment type="subcellular location">
    <subcellularLocation>
        <location evidence="1">Cell membrane</location>
        <topology evidence="1">Multi-pass membrane protein</topology>
    </subcellularLocation>
</comment>
<feature type="transmembrane region" description="Helical" evidence="6">
    <location>
        <begin position="331"/>
        <end position="353"/>
    </location>
</feature>
<dbReference type="Pfam" id="PF01943">
    <property type="entry name" value="Polysacc_synt"/>
    <property type="match status" value="1"/>
</dbReference>
<keyword evidence="5 6" id="KW-0472">Membrane</keyword>
<sequence>MNGLYKRVSGTFLIKVLGLGIAFIFQIVLSRVLGVEEYGQYTIFITYINVLLIIAVLGMDRNLIKEIAKVSNDKIKSRNLLSFSIKVSVALFFFISIFVYLFKKGLDIPSNMVHLFLFMLLIKVLIAIFDGFLQGVGLVVKVTFLNDLLNNFLKVLFFIILISLNMKGLHVALYSFIGSEIITLLLRMKIVSKLIGRPLNLKDDFSLSEKSKFMKYSITVALIAGIGLLLQNVDKIMIARLLDLSNVGIYKVTQNYVSLISVFVAPFVAFWPIISKLYNENKISEIENEMKKIVKIVIYLVIPMFFIFLFLGENLLLIFGEVYTTKQAQKVLIILAFAFLVDAISGPIGSILTMTNYARYILINNIICLFLNIIFNFIFIKIFGIVGVAIATAISIISNNLISIIEVKLLLGIFSYDYKNLIQIISFSLINYVSSIWLIKIINLNNNYLNIIVFSISLYLINLCIVIFINRKVIIEKFSRKKVI</sequence>
<keyword evidence="4 6" id="KW-1133">Transmembrane helix</keyword>
<evidence type="ECO:0000256" key="4">
    <source>
        <dbReference type="ARBA" id="ARBA00022989"/>
    </source>
</evidence>
<feature type="transmembrane region" description="Helical" evidence="6">
    <location>
        <begin position="213"/>
        <end position="233"/>
    </location>
</feature>
<feature type="transmembrane region" description="Helical" evidence="6">
    <location>
        <begin position="12"/>
        <end position="32"/>
    </location>
</feature>
<evidence type="ECO:0008006" key="9">
    <source>
        <dbReference type="Google" id="ProtNLM"/>
    </source>
</evidence>
<feature type="transmembrane region" description="Helical" evidence="6">
    <location>
        <begin position="38"/>
        <end position="59"/>
    </location>
</feature>
<feature type="transmembrane region" description="Helical" evidence="6">
    <location>
        <begin position="80"/>
        <end position="102"/>
    </location>
</feature>
<feature type="transmembrane region" description="Helical" evidence="6">
    <location>
        <begin position="296"/>
        <end position="319"/>
    </location>
</feature>
<feature type="transmembrane region" description="Helical" evidence="6">
    <location>
        <begin position="421"/>
        <end position="442"/>
    </location>
</feature>
<evidence type="ECO:0000256" key="1">
    <source>
        <dbReference type="ARBA" id="ARBA00004651"/>
    </source>
</evidence>
<feature type="transmembrane region" description="Helical" evidence="6">
    <location>
        <begin position="148"/>
        <end position="166"/>
    </location>
</feature>
<dbReference type="PANTHER" id="PTHR30250">
    <property type="entry name" value="PST FAMILY PREDICTED COLANIC ACID TRANSPORTER"/>
    <property type="match status" value="1"/>
</dbReference>
<feature type="transmembrane region" description="Helical" evidence="6">
    <location>
        <begin position="448"/>
        <end position="470"/>
    </location>
</feature>
<dbReference type="PANTHER" id="PTHR30250:SF11">
    <property type="entry name" value="O-ANTIGEN TRANSPORTER-RELATED"/>
    <property type="match status" value="1"/>
</dbReference>
<proteinExistence type="predicted"/>
<protein>
    <recommendedName>
        <fullName evidence="9">Polysaccharide biosynthesis protein C-terminal domain-containing protein</fullName>
    </recommendedName>
</protein>
<reference evidence="7" key="1">
    <citation type="submission" date="2019-04" db="EMBL/GenBank/DDBJ databases">
        <title>Evolution of Biomass-Degrading Anaerobic Consortia Revealed by Metagenomics.</title>
        <authorList>
            <person name="Peng X."/>
        </authorList>
    </citation>
    <scope>NUCLEOTIDE SEQUENCE</scope>
    <source>
        <strain evidence="7">SIG254</strain>
    </source>
</reference>
<dbReference type="InterPro" id="IPR050833">
    <property type="entry name" value="Poly_Biosynth_Transport"/>
</dbReference>
<dbReference type="InterPro" id="IPR002797">
    <property type="entry name" value="Polysacc_synth"/>
</dbReference>
<dbReference type="GO" id="GO:0005886">
    <property type="term" value="C:plasma membrane"/>
    <property type="evidence" value="ECO:0007669"/>
    <property type="project" value="UniProtKB-SubCell"/>
</dbReference>
<feature type="transmembrane region" description="Helical" evidence="6">
    <location>
        <begin position="253"/>
        <end position="275"/>
    </location>
</feature>
<keyword evidence="2" id="KW-1003">Cell membrane</keyword>
<evidence type="ECO:0000256" key="6">
    <source>
        <dbReference type="SAM" id="Phobius"/>
    </source>
</evidence>
<feature type="transmembrane region" description="Helical" evidence="6">
    <location>
        <begin position="385"/>
        <end position="409"/>
    </location>
</feature>
<comment type="caution">
    <text evidence="7">The sequence shown here is derived from an EMBL/GenBank/DDBJ whole genome shotgun (WGS) entry which is preliminary data.</text>
</comment>
<evidence type="ECO:0000256" key="3">
    <source>
        <dbReference type="ARBA" id="ARBA00022692"/>
    </source>
</evidence>
<keyword evidence="3 6" id="KW-0812">Transmembrane</keyword>
<evidence type="ECO:0000256" key="2">
    <source>
        <dbReference type="ARBA" id="ARBA00022475"/>
    </source>
</evidence>
<name>A0A927WDI9_9CLOT</name>
<dbReference type="Proteomes" id="UP000768462">
    <property type="component" value="Unassembled WGS sequence"/>
</dbReference>